<keyword evidence="2" id="KW-1185">Reference proteome</keyword>
<dbReference type="Gene3D" id="2.40.10.120">
    <property type="match status" value="1"/>
</dbReference>
<dbReference type="EMBL" id="CP041345">
    <property type="protein sequence ID" value="QKG80586.1"/>
    <property type="molecule type" value="Genomic_DNA"/>
</dbReference>
<accession>A0A7D4CHK1</accession>
<name>A0A7D4CHK1_9BACT</name>
<reference evidence="1 2" key="1">
    <citation type="submission" date="2019-07" db="EMBL/GenBank/DDBJ databases">
        <title>Thalassofilum flectens gen. nov., sp. nov., a novel moderate thermophilic anaerobe from a shallow sea hot spring in Kunashir Island (Russia), representing a new family in the order Bacteroidales, and proposal of Thalassofilacea fam. nov.</title>
        <authorList>
            <person name="Kochetkova T.V."/>
            <person name="Podosokorskaya O.A."/>
            <person name="Novikov A."/>
            <person name="Elcheninov A.G."/>
            <person name="Toshchakov S.V."/>
            <person name="Kublanov I.V."/>
        </authorList>
    </citation>
    <scope>NUCLEOTIDE SEQUENCE [LARGE SCALE GENOMIC DNA]</scope>
    <source>
        <strain evidence="1 2">38-H</strain>
    </source>
</reference>
<gene>
    <name evidence="1" type="ORF">FHG85_09995</name>
</gene>
<sequence>MYRKVWNQCSQSVCCINFYNEHGILVDALTGFKINKSLVTCEQAFYVKDARKVEIKFVELDANTPKAVLRLDYQEFVDDLRVGFTHNNSDYAVFNIDFPEFDSIPSLSLCERWSYPIGMDIAVLGFNSQEHNLSIKKGIVSSAFANKNGVRYLNIDTLICHGNSGAPVIDPETMQVIAIVSRRSNPVAKSYNDLMRYIKTNIEELRKIEGKFFVDDIDPIQVLIANQNQIKLLAQNMFKYTATGLSQAVMLDHIITYFNEKAILEQPRTSGLGVEVNIGLKNE</sequence>
<dbReference type="InterPro" id="IPR009003">
    <property type="entry name" value="Peptidase_S1_PA"/>
</dbReference>
<protein>
    <submittedName>
        <fullName evidence="1">Trypsin-like peptidase domain-containing protein</fullName>
    </submittedName>
</protein>
<evidence type="ECO:0000313" key="1">
    <source>
        <dbReference type="EMBL" id="QKG80586.1"/>
    </source>
</evidence>
<dbReference type="AlphaFoldDB" id="A0A7D4CHK1"/>
<dbReference type="KEGG" id="ttz:FHG85_09995"/>
<proteinExistence type="predicted"/>
<dbReference type="RefSeq" id="WP_173075453.1">
    <property type="nucleotide sequence ID" value="NZ_CP041345.1"/>
</dbReference>
<dbReference type="SUPFAM" id="SSF50494">
    <property type="entry name" value="Trypsin-like serine proteases"/>
    <property type="match status" value="1"/>
</dbReference>
<evidence type="ECO:0000313" key="2">
    <source>
        <dbReference type="Proteomes" id="UP000500961"/>
    </source>
</evidence>
<dbReference type="Proteomes" id="UP000500961">
    <property type="component" value="Chromosome"/>
</dbReference>
<organism evidence="1 2">
    <name type="scientific">Tenuifilum thalassicum</name>
    <dbReference type="NCBI Taxonomy" id="2590900"/>
    <lineage>
        <taxon>Bacteria</taxon>
        <taxon>Pseudomonadati</taxon>
        <taxon>Bacteroidota</taxon>
        <taxon>Bacteroidia</taxon>
        <taxon>Bacteroidales</taxon>
        <taxon>Tenuifilaceae</taxon>
        <taxon>Tenuifilum</taxon>
    </lineage>
</organism>
<dbReference type="Pfam" id="PF13365">
    <property type="entry name" value="Trypsin_2"/>
    <property type="match status" value="1"/>
</dbReference>